<accession>A0A6J4NVL8</accession>
<gene>
    <name evidence="2" type="ORF">AVDCRST_MAG55-512</name>
</gene>
<protein>
    <submittedName>
        <fullName evidence="2">Uncharacterized protein</fullName>
    </submittedName>
</protein>
<name>A0A6J4NVL8_9ACTN</name>
<organism evidence="2">
    <name type="scientific">uncultured Rubrobacteraceae bacterium</name>
    <dbReference type="NCBI Taxonomy" id="349277"/>
    <lineage>
        <taxon>Bacteria</taxon>
        <taxon>Bacillati</taxon>
        <taxon>Actinomycetota</taxon>
        <taxon>Rubrobacteria</taxon>
        <taxon>Rubrobacterales</taxon>
        <taxon>Rubrobacteraceae</taxon>
        <taxon>environmental samples</taxon>
    </lineage>
</organism>
<dbReference type="EMBL" id="CADCUZ010000022">
    <property type="protein sequence ID" value="CAA9398500.1"/>
    <property type="molecule type" value="Genomic_DNA"/>
</dbReference>
<evidence type="ECO:0000313" key="2">
    <source>
        <dbReference type="EMBL" id="CAA9398500.1"/>
    </source>
</evidence>
<feature type="transmembrane region" description="Helical" evidence="1">
    <location>
        <begin position="24"/>
        <end position="44"/>
    </location>
</feature>
<keyword evidence="1" id="KW-0472">Membrane</keyword>
<keyword evidence="1" id="KW-0812">Transmembrane</keyword>
<keyword evidence="1" id="KW-1133">Transmembrane helix</keyword>
<evidence type="ECO:0000256" key="1">
    <source>
        <dbReference type="SAM" id="Phobius"/>
    </source>
</evidence>
<reference evidence="2" key="1">
    <citation type="submission" date="2020-02" db="EMBL/GenBank/DDBJ databases">
        <authorList>
            <person name="Meier V. D."/>
        </authorList>
    </citation>
    <scope>NUCLEOTIDE SEQUENCE</scope>
    <source>
        <strain evidence="2">AVDCRST_MAG55</strain>
    </source>
</reference>
<proteinExistence type="predicted"/>
<dbReference type="AlphaFoldDB" id="A0A6J4NVL8"/>
<sequence length="52" mass="5447">MVAVPVGMVLCGFAFDIFGSRLTLAGISACYLAVGLLLFLTPALHELDKPHG</sequence>